<dbReference type="RefSeq" id="WP_147685415.1">
    <property type="nucleotide sequence ID" value="NZ_VDUX01000003.1"/>
</dbReference>
<reference evidence="2 3" key="1">
    <citation type="submission" date="2019-06" db="EMBL/GenBank/DDBJ databases">
        <title>Aeromicrobium sp. nov., isolated from a maize field.</title>
        <authorList>
            <person name="Lin S.-Y."/>
            <person name="Tsai C.-F."/>
            <person name="Young C.-C."/>
        </authorList>
    </citation>
    <scope>NUCLEOTIDE SEQUENCE [LARGE SCALE GENOMIC DNA]</scope>
    <source>
        <strain evidence="2 3">CC-CFT486</strain>
    </source>
</reference>
<accession>A0A5C8NHC5</accession>
<dbReference type="Pfam" id="PF02405">
    <property type="entry name" value="MlaE"/>
    <property type="match status" value="1"/>
</dbReference>
<protein>
    <submittedName>
        <fullName evidence="2">ABC transporter permease</fullName>
    </submittedName>
</protein>
<keyword evidence="3" id="KW-1185">Reference proteome</keyword>
<evidence type="ECO:0000313" key="2">
    <source>
        <dbReference type="EMBL" id="TXL61274.1"/>
    </source>
</evidence>
<dbReference type="AlphaFoldDB" id="A0A5C8NHC5"/>
<feature type="transmembrane region" description="Helical" evidence="1">
    <location>
        <begin position="45"/>
        <end position="69"/>
    </location>
</feature>
<dbReference type="GO" id="GO:0005548">
    <property type="term" value="F:phospholipid transporter activity"/>
    <property type="evidence" value="ECO:0007669"/>
    <property type="project" value="TreeGrafter"/>
</dbReference>
<proteinExistence type="predicted"/>
<dbReference type="PANTHER" id="PTHR30188:SF13">
    <property type="entry name" value="CONSERVED HYPOTHETICAL INTEGRAL MEMBRANE PROTEIN YRBE3B"/>
    <property type="match status" value="1"/>
</dbReference>
<dbReference type="GO" id="GO:0043190">
    <property type="term" value="C:ATP-binding cassette (ABC) transporter complex"/>
    <property type="evidence" value="ECO:0007669"/>
    <property type="project" value="InterPro"/>
</dbReference>
<feature type="transmembrane region" description="Helical" evidence="1">
    <location>
        <begin position="146"/>
        <end position="167"/>
    </location>
</feature>
<comment type="caution">
    <text evidence="2">The sequence shown here is derived from an EMBL/GenBank/DDBJ whole genome shotgun (WGS) entry which is preliminary data.</text>
</comment>
<dbReference type="OrthoDB" id="3745645at2"/>
<name>A0A5C8NHC5_9ACTN</name>
<dbReference type="PANTHER" id="PTHR30188">
    <property type="entry name" value="ABC TRANSPORTER PERMEASE PROTEIN-RELATED"/>
    <property type="match status" value="1"/>
</dbReference>
<gene>
    <name evidence="2" type="ORF">FHP06_07525</name>
</gene>
<feature type="transmembrane region" description="Helical" evidence="1">
    <location>
        <begin position="247"/>
        <end position="266"/>
    </location>
</feature>
<dbReference type="Proteomes" id="UP000321571">
    <property type="component" value="Unassembled WGS sequence"/>
</dbReference>
<organism evidence="2 3">
    <name type="scientific">Aeromicrobium terrae</name>
    <dbReference type="NCBI Taxonomy" id="2498846"/>
    <lineage>
        <taxon>Bacteria</taxon>
        <taxon>Bacillati</taxon>
        <taxon>Actinomycetota</taxon>
        <taxon>Actinomycetes</taxon>
        <taxon>Propionibacteriales</taxon>
        <taxon>Nocardioidaceae</taxon>
        <taxon>Aeromicrobium</taxon>
    </lineage>
</organism>
<evidence type="ECO:0000256" key="1">
    <source>
        <dbReference type="SAM" id="Phobius"/>
    </source>
</evidence>
<dbReference type="InterPro" id="IPR030802">
    <property type="entry name" value="Permease_MalE"/>
</dbReference>
<evidence type="ECO:0000313" key="3">
    <source>
        <dbReference type="Proteomes" id="UP000321571"/>
    </source>
</evidence>
<keyword evidence="1" id="KW-1133">Transmembrane helix</keyword>
<keyword evidence="1" id="KW-0812">Transmembrane</keyword>
<keyword evidence="1" id="KW-0472">Membrane</keyword>
<sequence length="274" mass="28870">MAIIRPVDRTLDVLAFFGTQVTFVRRVLRAVPSAMFTYRNETFRILADIAWGTGAILVGGGTVGVMVLLSLSAGTSLGIEGFNGLEAIGLSPLTGFVSAVVNTRELAPLIAALALASQVGCRFTAQLGSMRAHEEIDALESMAMSPIEFLVATRVVATMVAIVPLYLVGLVGSYIATRVAVTVVFGQPSGTFDHYFQTFIQGPDIALSVVKIVVFAFTVAMIHCWYGFTATGGPEGVGEATGRAIRATIVAVVLIDMLMTLLFWGGSSGVRISG</sequence>
<dbReference type="EMBL" id="VDUX01000003">
    <property type="protein sequence ID" value="TXL61274.1"/>
    <property type="molecule type" value="Genomic_DNA"/>
</dbReference>
<feature type="transmembrane region" description="Helical" evidence="1">
    <location>
        <begin position="205"/>
        <end position="226"/>
    </location>
</feature>